<evidence type="ECO:0000313" key="9">
    <source>
        <dbReference type="Proteomes" id="UP000502706"/>
    </source>
</evidence>
<dbReference type="Pfam" id="PF07690">
    <property type="entry name" value="MFS_1"/>
    <property type="match status" value="1"/>
</dbReference>
<dbReference type="PANTHER" id="PTHR43124:SF10">
    <property type="entry name" value="PURINE EFFLUX PUMP PBUE"/>
    <property type="match status" value="1"/>
</dbReference>
<feature type="transmembrane region" description="Helical" evidence="6">
    <location>
        <begin position="128"/>
        <end position="152"/>
    </location>
</feature>
<dbReference type="Gene3D" id="1.20.1250.20">
    <property type="entry name" value="MFS general substrate transporter like domains"/>
    <property type="match status" value="2"/>
</dbReference>
<dbReference type="GO" id="GO:0022857">
    <property type="term" value="F:transmembrane transporter activity"/>
    <property type="evidence" value="ECO:0007669"/>
    <property type="project" value="InterPro"/>
</dbReference>
<protein>
    <submittedName>
        <fullName evidence="8">MFS transporter</fullName>
    </submittedName>
</protein>
<feature type="transmembrane region" description="Helical" evidence="6">
    <location>
        <begin position="188"/>
        <end position="208"/>
    </location>
</feature>
<proteinExistence type="predicted"/>
<evidence type="ECO:0000256" key="5">
    <source>
        <dbReference type="ARBA" id="ARBA00023136"/>
    </source>
</evidence>
<keyword evidence="4 6" id="KW-1133">Transmembrane helix</keyword>
<evidence type="ECO:0000259" key="7">
    <source>
        <dbReference type="PROSITE" id="PS50850"/>
    </source>
</evidence>
<dbReference type="InterPro" id="IPR020846">
    <property type="entry name" value="MFS_dom"/>
</dbReference>
<sequence length="290" mass="28839">MLTPVAGAVAADLASPEKQGRALSLVIGGMTVAWVVGIPLGTLVGDEFGWRASFVMVGALAAVAAVAVAAVLPDVENPPVAGLRSMFTLAGRAAILAVLGITALGVAAGFVVLTYIRPLLEDLTGYGGGGIGALLLVFGLASIAGNSLGGYWADRRGYRGSMGGILVVLALSLLSFSLLTGADAGSTAAVLGAVAALVAWSVAGFAIIPLQQYRLIRTAPESRNTVLSLNASAIYLGQGAGSILGSFALGYGSIAALGWVGALCAGVALILLLTGIRRAKGEPAPERAAA</sequence>
<dbReference type="EMBL" id="CP045121">
    <property type="protein sequence ID" value="QIN77947.1"/>
    <property type="molecule type" value="Genomic_DNA"/>
</dbReference>
<dbReference type="InterPro" id="IPR011701">
    <property type="entry name" value="MFS"/>
</dbReference>
<reference evidence="8 9" key="1">
    <citation type="submission" date="2019-10" db="EMBL/GenBank/DDBJ databases">
        <title>Rubrobacter sp nov SCSIO 52915 isolated from a deep-sea sediment in the South China Sea.</title>
        <authorList>
            <person name="Chen R.W."/>
        </authorList>
    </citation>
    <scope>NUCLEOTIDE SEQUENCE [LARGE SCALE GENOMIC DNA]</scope>
    <source>
        <strain evidence="8 9">SCSIO 52915</strain>
    </source>
</reference>
<evidence type="ECO:0000256" key="1">
    <source>
        <dbReference type="ARBA" id="ARBA00004651"/>
    </source>
</evidence>
<feature type="transmembrane region" description="Helical" evidence="6">
    <location>
        <begin position="229"/>
        <end position="248"/>
    </location>
</feature>
<dbReference type="Proteomes" id="UP000502706">
    <property type="component" value="Chromosome"/>
</dbReference>
<accession>A0A6G8PUJ6</accession>
<evidence type="ECO:0000256" key="4">
    <source>
        <dbReference type="ARBA" id="ARBA00022989"/>
    </source>
</evidence>
<keyword evidence="9" id="KW-1185">Reference proteome</keyword>
<dbReference type="PROSITE" id="PS50850">
    <property type="entry name" value="MFS"/>
    <property type="match status" value="1"/>
</dbReference>
<dbReference type="InterPro" id="IPR036259">
    <property type="entry name" value="MFS_trans_sf"/>
</dbReference>
<evidence type="ECO:0000313" key="8">
    <source>
        <dbReference type="EMBL" id="QIN77947.1"/>
    </source>
</evidence>
<feature type="transmembrane region" description="Helical" evidence="6">
    <location>
        <begin position="254"/>
        <end position="273"/>
    </location>
</feature>
<feature type="transmembrane region" description="Helical" evidence="6">
    <location>
        <begin position="22"/>
        <end position="44"/>
    </location>
</feature>
<organism evidence="8 9">
    <name type="scientific">Rubrobacter marinus</name>
    <dbReference type="NCBI Taxonomy" id="2653852"/>
    <lineage>
        <taxon>Bacteria</taxon>
        <taxon>Bacillati</taxon>
        <taxon>Actinomycetota</taxon>
        <taxon>Rubrobacteria</taxon>
        <taxon>Rubrobacterales</taxon>
        <taxon>Rubrobacteraceae</taxon>
        <taxon>Rubrobacter</taxon>
    </lineage>
</organism>
<dbReference type="SUPFAM" id="SSF103473">
    <property type="entry name" value="MFS general substrate transporter"/>
    <property type="match status" value="1"/>
</dbReference>
<evidence type="ECO:0000256" key="3">
    <source>
        <dbReference type="ARBA" id="ARBA00022692"/>
    </source>
</evidence>
<dbReference type="PANTHER" id="PTHR43124">
    <property type="entry name" value="PURINE EFFLUX PUMP PBUE"/>
    <property type="match status" value="1"/>
</dbReference>
<feature type="transmembrane region" description="Helical" evidence="6">
    <location>
        <begin position="93"/>
        <end position="116"/>
    </location>
</feature>
<dbReference type="GO" id="GO:0005886">
    <property type="term" value="C:plasma membrane"/>
    <property type="evidence" value="ECO:0007669"/>
    <property type="project" value="UniProtKB-SubCell"/>
</dbReference>
<evidence type="ECO:0000256" key="2">
    <source>
        <dbReference type="ARBA" id="ARBA00022475"/>
    </source>
</evidence>
<evidence type="ECO:0000256" key="6">
    <source>
        <dbReference type="SAM" id="Phobius"/>
    </source>
</evidence>
<dbReference type="KEGG" id="rmar:GBA65_04780"/>
<comment type="subcellular location">
    <subcellularLocation>
        <location evidence="1">Cell membrane</location>
        <topology evidence="1">Multi-pass membrane protein</topology>
    </subcellularLocation>
</comment>
<dbReference type="AlphaFoldDB" id="A0A6G8PUJ6"/>
<keyword evidence="3 6" id="KW-0812">Transmembrane</keyword>
<gene>
    <name evidence="8" type="ORF">GBA65_04780</name>
</gene>
<keyword evidence="5 6" id="KW-0472">Membrane</keyword>
<dbReference type="InterPro" id="IPR050189">
    <property type="entry name" value="MFS_Efflux_Transporters"/>
</dbReference>
<name>A0A6G8PUJ6_9ACTN</name>
<keyword evidence="2" id="KW-1003">Cell membrane</keyword>
<feature type="domain" description="Major facilitator superfamily (MFS) profile" evidence="7">
    <location>
        <begin position="1"/>
        <end position="280"/>
    </location>
</feature>
<feature type="transmembrane region" description="Helical" evidence="6">
    <location>
        <begin position="50"/>
        <end position="72"/>
    </location>
</feature>
<feature type="transmembrane region" description="Helical" evidence="6">
    <location>
        <begin position="164"/>
        <end position="182"/>
    </location>
</feature>